<dbReference type="OrthoDB" id="195541at2"/>
<dbReference type="KEGG" id="lrn:CMV25_07805"/>
<name>A0A2A5SD08_9LACT</name>
<keyword evidence="1" id="KW-0378">Hydrolase</keyword>
<sequence>MKIMTFEIKPADLLFVKTHPNEANKFATAISESTGAYTHVAIASSETTVIHATTKHGVVEQTMADFVIENQPVDVFRLADLDATTVLLEARRHLGKPYNHSFYPDAAGFYCSQLVVVAFADQVKLSESAMSFGDGENLISAYWQDYFNQLGLAVPLGQLGSNPATLATYSALEYIGSLTNAN</sequence>
<dbReference type="EMBL" id="CP047616">
    <property type="protein sequence ID" value="QIW53318.1"/>
    <property type="molecule type" value="Genomic_DNA"/>
</dbReference>
<dbReference type="STRING" id="1348633.GCA_001591765_00987"/>
<organism evidence="1 2">
    <name type="scientific">Pseudolactococcus raffinolactis</name>
    <dbReference type="NCBI Taxonomy" id="1366"/>
    <lineage>
        <taxon>Bacteria</taxon>
        <taxon>Bacillati</taxon>
        <taxon>Bacillota</taxon>
        <taxon>Bacilli</taxon>
        <taxon>Lactobacillales</taxon>
        <taxon>Streptococcaceae</taxon>
        <taxon>Pseudolactococcus</taxon>
    </lineage>
</organism>
<dbReference type="InterPro" id="IPR024453">
    <property type="entry name" value="Peptidase_C92"/>
</dbReference>
<dbReference type="AlphaFoldDB" id="A0A2A5SD08"/>
<dbReference type="GO" id="GO:0016787">
    <property type="term" value="F:hydrolase activity"/>
    <property type="evidence" value="ECO:0007669"/>
    <property type="project" value="UniProtKB-KW"/>
</dbReference>
<accession>A0A2A5SD08</accession>
<dbReference type="SUPFAM" id="SSF54001">
    <property type="entry name" value="Cysteine proteinases"/>
    <property type="match status" value="1"/>
</dbReference>
<evidence type="ECO:0000313" key="2">
    <source>
        <dbReference type="Proteomes" id="UP000501945"/>
    </source>
</evidence>
<dbReference type="InterPro" id="IPR038765">
    <property type="entry name" value="Papain-like_cys_pep_sf"/>
</dbReference>
<protein>
    <submittedName>
        <fullName evidence="1">Hydrolase</fullName>
    </submittedName>
</protein>
<reference evidence="1 2" key="1">
    <citation type="submission" date="2019-12" db="EMBL/GenBank/DDBJ databases">
        <title>Whole genome sequences of Lactococcus raffinolactis strains isolated from sewage.</title>
        <authorList>
            <person name="Ybazeta G."/>
            <person name="Ross M."/>
            <person name="Brabant-Kirwan D."/>
            <person name="Saleh M."/>
            <person name="Dillon J.A."/>
            <person name="Splinter K."/>
            <person name="Nokhbeh R."/>
        </authorList>
    </citation>
    <scope>NUCLEOTIDE SEQUENCE [LARGE SCALE GENOMIC DNA]</scope>
    <source>
        <strain evidence="1 2">Lr_19_5</strain>
    </source>
</reference>
<dbReference type="Pfam" id="PF05708">
    <property type="entry name" value="Peptidase_C92"/>
    <property type="match status" value="1"/>
</dbReference>
<dbReference type="Gene3D" id="3.90.1720.10">
    <property type="entry name" value="endopeptidase domain like (from Nostoc punctiforme)"/>
    <property type="match status" value="1"/>
</dbReference>
<proteinExistence type="predicted"/>
<dbReference type="Proteomes" id="UP000501945">
    <property type="component" value="Chromosome"/>
</dbReference>
<gene>
    <name evidence="1" type="ORF">GU336_03625</name>
</gene>
<dbReference type="RefSeq" id="WP_061774490.1">
    <property type="nucleotide sequence ID" value="NZ_CP047616.1"/>
</dbReference>
<evidence type="ECO:0000313" key="1">
    <source>
        <dbReference type="EMBL" id="QIW53318.1"/>
    </source>
</evidence>